<evidence type="ECO:0000256" key="2">
    <source>
        <dbReference type="ARBA" id="ARBA00022692"/>
    </source>
</evidence>
<proteinExistence type="predicted"/>
<dbReference type="PROSITE" id="PS51469">
    <property type="entry name" value="SUN"/>
    <property type="match status" value="1"/>
</dbReference>
<dbReference type="EMBL" id="JASPKZ010007238">
    <property type="protein sequence ID" value="KAJ9585887.1"/>
    <property type="molecule type" value="Genomic_DNA"/>
</dbReference>
<dbReference type="Gene3D" id="2.60.120.260">
    <property type="entry name" value="Galactose-binding domain-like"/>
    <property type="match status" value="1"/>
</dbReference>
<accession>A0AAD7ZTP0</accession>
<dbReference type="AlphaFoldDB" id="A0AAD7ZTP0"/>
<keyword evidence="2 5" id="KW-0812">Transmembrane</keyword>
<dbReference type="Pfam" id="PF07738">
    <property type="entry name" value="Sad1_UNC"/>
    <property type="match status" value="1"/>
</dbReference>
<dbReference type="GO" id="GO:0043495">
    <property type="term" value="F:protein-membrane adaptor activity"/>
    <property type="evidence" value="ECO:0007669"/>
    <property type="project" value="TreeGrafter"/>
</dbReference>
<organism evidence="7 8">
    <name type="scientific">Diploptera punctata</name>
    <name type="common">Pacific beetle cockroach</name>
    <dbReference type="NCBI Taxonomy" id="6984"/>
    <lineage>
        <taxon>Eukaryota</taxon>
        <taxon>Metazoa</taxon>
        <taxon>Ecdysozoa</taxon>
        <taxon>Arthropoda</taxon>
        <taxon>Hexapoda</taxon>
        <taxon>Insecta</taxon>
        <taxon>Pterygota</taxon>
        <taxon>Neoptera</taxon>
        <taxon>Polyneoptera</taxon>
        <taxon>Dictyoptera</taxon>
        <taxon>Blattodea</taxon>
        <taxon>Blaberoidea</taxon>
        <taxon>Blaberidae</taxon>
        <taxon>Diplopterinae</taxon>
        <taxon>Diploptera</taxon>
    </lineage>
</organism>
<dbReference type="InterPro" id="IPR045119">
    <property type="entry name" value="SUN1-5"/>
</dbReference>
<evidence type="ECO:0000259" key="6">
    <source>
        <dbReference type="PROSITE" id="PS51469"/>
    </source>
</evidence>
<reference evidence="7" key="1">
    <citation type="journal article" date="2023" name="IScience">
        <title>Live-bearing cockroach genome reveals convergent evolutionary mechanisms linked to viviparity in insects and beyond.</title>
        <authorList>
            <person name="Fouks B."/>
            <person name="Harrison M.C."/>
            <person name="Mikhailova A.A."/>
            <person name="Marchal E."/>
            <person name="English S."/>
            <person name="Carruthers M."/>
            <person name="Jennings E.C."/>
            <person name="Chiamaka E.L."/>
            <person name="Frigard R.A."/>
            <person name="Pippel M."/>
            <person name="Attardo G.M."/>
            <person name="Benoit J.B."/>
            <person name="Bornberg-Bauer E."/>
            <person name="Tobe S.S."/>
        </authorList>
    </citation>
    <scope>NUCLEOTIDE SEQUENCE</scope>
    <source>
        <strain evidence="7">Stay&amp;Tobe</strain>
    </source>
</reference>
<evidence type="ECO:0000256" key="1">
    <source>
        <dbReference type="ARBA" id="ARBA00004370"/>
    </source>
</evidence>
<dbReference type="Proteomes" id="UP001233999">
    <property type="component" value="Unassembled WGS sequence"/>
</dbReference>
<evidence type="ECO:0000256" key="3">
    <source>
        <dbReference type="ARBA" id="ARBA00022989"/>
    </source>
</evidence>
<dbReference type="PANTHER" id="PTHR12911:SF8">
    <property type="entry name" value="KLAROID PROTEIN-RELATED"/>
    <property type="match status" value="1"/>
</dbReference>
<comment type="caution">
    <text evidence="7">The sequence shown here is derived from an EMBL/GenBank/DDBJ whole genome shotgun (WGS) entry which is preliminary data.</text>
</comment>
<dbReference type="InterPro" id="IPR012919">
    <property type="entry name" value="SUN_dom"/>
</dbReference>
<sequence>MHRCNERQRCVLNERVTPERCALNRGVSERLCQILIVTGSIFLAVFIMAQFGPMAGNLKRDIRNLRDSLNSIKLDVTIGLANIRKEFEKKLREKEIKLRICIFNDMKMYILKNLNESAKKIIKDAIDLYDADKTGMADYALETLGAYAEVTGDTESLEGEPPFLGEHPHSVQCMITPIVSPGHCWAFRGSKGSAVIHLVGSVYITAVSLEHIPAAISPTGEISDAPREFTIWGLICGGDEEKIHLGKFEYNKTGHRIQYFKMKDCKRSFSKIEVRIHSNHGNSVYTCVYRLRVHGFPNLI</sequence>
<name>A0AAD7ZTP0_DIPPU</name>
<evidence type="ECO:0000256" key="5">
    <source>
        <dbReference type="SAM" id="Phobius"/>
    </source>
</evidence>
<feature type="domain" description="SUN" evidence="6">
    <location>
        <begin position="117"/>
        <end position="298"/>
    </location>
</feature>
<reference evidence="7" key="2">
    <citation type="submission" date="2023-05" db="EMBL/GenBank/DDBJ databases">
        <authorList>
            <person name="Fouks B."/>
        </authorList>
    </citation>
    <scope>NUCLEOTIDE SEQUENCE</scope>
    <source>
        <strain evidence="7">Stay&amp;Tobe</strain>
        <tissue evidence="7">Testes</tissue>
    </source>
</reference>
<keyword evidence="3 5" id="KW-1133">Transmembrane helix</keyword>
<evidence type="ECO:0000313" key="8">
    <source>
        <dbReference type="Proteomes" id="UP001233999"/>
    </source>
</evidence>
<protein>
    <recommendedName>
        <fullName evidence="6">SUN domain-containing protein</fullName>
    </recommendedName>
</protein>
<feature type="transmembrane region" description="Helical" evidence="5">
    <location>
        <begin position="34"/>
        <end position="56"/>
    </location>
</feature>
<gene>
    <name evidence="7" type="ORF">L9F63_020450</name>
</gene>
<keyword evidence="8" id="KW-1185">Reference proteome</keyword>
<evidence type="ECO:0000313" key="7">
    <source>
        <dbReference type="EMBL" id="KAJ9585887.1"/>
    </source>
</evidence>
<keyword evidence="4 5" id="KW-0472">Membrane</keyword>
<dbReference type="GO" id="GO:0034993">
    <property type="term" value="C:meiotic nuclear membrane microtubule tethering complex"/>
    <property type="evidence" value="ECO:0007669"/>
    <property type="project" value="TreeGrafter"/>
</dbReference>
<evidence type="ECO:0000256" key="4">
    <source>
        <dbReference type="ARBA" id="ARBA00023136"/>
    </source>
</evidence>
<comment type="subcellular location">
    <subcellularLocation>
        <location evidence="1">Membrane</location>
    </subcellularLocation>
</comment>
<dbReference type="PANTHER" id="PTHR12911">
    <property type="entry name" value="SAD1/UNC-84-LIKE PROTEIN-RELATED"/>
    <property type="match status" value="1"/>
</dbReference>